<protein>
    <submittedName>
        <fullName evidence="1">Uncharacterized protein</fullName>
    </submittedName>
</protein>
<organism evidence="1 2">
    <name type="scientific">Novosphingobium colocasiae</name>
    <dbReference type="NCBI Taxonomy" id="1256513"/>
    <lineage>
        <taxon>Bacteria</taxon>
        <taxon>Pseudomonadati</taxon>
        <taxon>Pseudomonadota</taxon>
        <taxon>Alphaproteobacteria</taxon>
        <taxon>Sphingomonadales</taxon>
        <taxon>Sphingomonadaceae</taxon>
        <taxon>Novosphingobium</taxon>
    </lineage>
</organism>
<evidence type="ECO:0000313" key="1">
    <source>
        <dbReference type="EMBL" id="GGZ06411.1"/>
    </source>
</evidence>
<dbReference type="AlphaFoldDB" id="A0A918PHE1"/>
<sequence>MGTALAIPGVAFANTSCDGAQSVTITAPQPFLPAGTYPVVERPGDGQPSIAVPGSDQQIVYVPVAQLGQLGVPFETNQGGNPFQGTCGVPAGPTFKSIADGLDMDFNFDASGDSNVVGSTISQWDVANESGQRVEVRYGRGIQLSEGSRTRLTIAVPLNYVRVNKSKGGISGAHGNLSSFSGGLAVGLSVPLKPNWWVTPRLAYTITSADSTLGGNGEVVTASLASNLRIDAAGRGEVTLGNMVGHTRSVRTGIADQDKANFFKQQNTWFRNGIAYQLPIKGRALGRDTSIRASYVFTLGTGDKLAYRKIHEASISFGLRMREAEQRTDADLLRLGVLYTHANNEIVHKAGYDSVSLFVGYRF</sequence>
<evidence type="ECO:0000313" key="2">
    <source>
        <dbReference type="Proteomes" id="UP000648075"/>
    </source>
</evidence>
<gene>
    <name evidence="1" type="ORF">GCM10011614_21700</name>
</gene>
<accession>A0A918PHE1</accession>
<proteinExistence type="predicted"/>
<dbReference type="Proteomes" id="UP000648075">
    <property type="component" value="Unassembled WGS sequence"/>
</dbReference>
<reference evidence="1" key="2">
    <citation type="submission" date="2020-09" db="EMBL/GenBank/DDBJ databases">
        <authorList>
            <person name="Sun Q."/>
            <person name="Kim S."/>
        </authorList>
    </citation>
    <scope>NUCLEOTIDE SEQUENCE</scope>
    <source>
        <strain evidence="1">KCTC 32255</strain>
    </source>
</reference>
<comment type="caution">
    <text evidence="1">The sequence shown here is derived from an EMBL/GenBank/DDBJ whole genome shotgun (WGS) entry which is preliminary data.</text>
</comment>
<name>A0A918PHE1_9SPHN</name>
<reference evidence="1" key="1">
    <citation type="journal article" date="2014" name="Int. J. Syst. Evol. Microbiol.">
        <title>Complete genome sequence of Corynebacterium casei LMG S-19264T (=DSM 44701T), isolated from a smear-ripened cheese.</title>
        <authorList>
            <consortium name="US DOE Joint Genome Institute (JGI-PGF)"/>
            <person name="Walter F."/>
            <person name="Albersmeier A."/>
            <person name="Kalinowski J."/>
            <person name="Ruckert C."/>
        </authorList>
    </citation>
    <scope>NUCLEOTIDE SEQUENCE</scope>
    <source>
        <strain evidence="1">KCTC 32255</strain>
    </source>
</reference>
<dbReference type="EMBL" id="BMZA01000007">
    <property type="protein sequence ID" value="GGZ06411.1"/>
    <property type="molecule type" value="Genomic_DNA"/>
</dbReference>
<keyword evidence="2" id="KW-1185">Reference proteome</keyword>